<proteinExistence type="predicted"/>
<name>A0AC35G1T0_9BILA</name>
<dbReference type="WBParaSite" id="PS1159_v2.g23228.t1">
    <property type="protein sequence ID" value="PS1159_v2.g23228.t1"/>
    <property type="gene ID" value="PS1159_v2.g23228"/>
</dbReference>
<protein>
    <submittedName>
        <fullName evidence="2">Uncharacterized protein</fullName>
    </submittedName>
</protein>
<evidence type="ECO:0000313" key="1">
    <source>
        <dbReference type="Proteomes" id="UP000887580"/>
    </source>
</evidence>
<reference evidence="2" key="1">
    <citation type="submission" date="2022-11" db="UniProtKB">
        <authorList>
            <consortium name="WormBaseParasite"/>
        </authorList>
    </citation>
    <scope>IDENTIFICATION</scope>
</reference>
<dbReference type="Proteomes" id="UP000887580">
    <property type="component" value="Unplaced"/>
</dbReference>
<organism evidence="1 2">
    <name type="scientific">Panagrolaimus sp. PS1159</name>
    <dbReference type="NCBI Taxonomy" id="55785"/>
    <lineage>
        <taxon>Eukaryota</taxon>
        <taxon>Metazoa</taxon>
        <taxon>Ecdysozoa</taxon>
        <taxon>Nematoda</taxon>
        <taxon>Chromadorea</taxon>
        <taxon>Rhabditida</taxon>
        <taxon>Tylenchina</taxon>
        <taxon>Panagrolaimomorpha</taxon>
        <taxon>Panagrolaimoidea</taxon>
        <taxon>Panagrolaimidae</taxon>
        <taxon>Panagrolaimus</taxon>
    </lineage>
</organism>
<evidence type="ECO:0000313" key="2">
    <source>
        <dbReference type="WBParaSite" id="PS1159_v2.g23228.t1"/>
    </source>
</evidence>
<accession>A0AC35G1T0</accession>
<sequence>MPKLLPKAPREFICLLKRILVYKPKLRLCGRELLTDPFFDDIFITGKKRLNGRLISDAISMDDITGLRKKRSTDTNKSRDSRRPCQPPSMNVEETQQKSRSKASAEKLSKEKCSKEKLSKEKLNKV</sequence>